<evidence type="ECO:0000256" key="2">
    <source>
        <dbReference type="ARBA" id="ARBA00009784"/>
    </source>
</evidence>
<dbReference type="InterPro" id="IPR002771">
    <property type="entry name" value="Multi_antbiot-R_MarC"/>
</dbReference>
<feature type="transmembrane region" description="Helical" evidence="8">
    <location>
        <begin position="49"/>
        <end position="69"/>
    </location>
</feature>
<dbReference type="PANTHER" id="PTHR33508">
    <property type="entry name" value="UPF0056 MEMBRANE PROTEIN YHCE"/>
    <property type="match status" value="1"/>
</dbReference>
<evidence type="ECO:0000256" key="8">
    <source>
        <dbReference type="RuleBase" id="RU362048"/>
    </source>
</evidence>
<organism evidence="9 10">
    <name type="scientific">Ignatzschineria indica</name>
    <dbReference type="NCBI Taxonomy" id="472583"/>
    <lineage>
        <taxon>Bacteria</taxon>
        <taxon>Pseudomonadati</taxon>
        <taxon>Pseudomonadota</taxon>
        <taxon>Gammaproteobacteria</taxon>
        <taxon>Cardiobacteriales</taxon>
        <taxon>Ignatzschineriaceae</taxon>
        <taxon>Ignatzschineria</taxon>
    </lineage>
</organism>
<feature type="transmembrane region" description="Helical" evidence="8">
    <location>
        <begin position="189"/>
        <end position="210"/>
    </location>
</feature>
<reference evidence="9 10" key="1">
    <citation type="journal article" date="2018" name="Genome Announc.">
        <title>Ignatzschineria cameli sp. nov., isolated from necrotic foot tissue of dromedaries (Camelus dromedarius) and associated maggots (Wohlfahrtia species) in Dubai.</title>
        <authorList>
            <person name="Tsang C.C."/>
            <person name="Tang J.Y."/>
            <person name="Fong J.Y."/>
            <person name="Kinne J."/>
            <person name="Lee H.H."/>
            <person name="Joseph M."/>
            <person name="Jose S."/>
            <person name="Schuster R.K."/>
            <person name="Tang Y."/>
            <person name="Sivakumar S."/>
            <person name="Chen J.H."/>
            <person name="Teng J.L."/>
            <person name="Lau S.K."/>
            <person name="Wernery U."/>
            <person name="Woo P.C."/>
        </authorList>
    </citation>
    <scope>NUCLEOTIDE SEQUENCE [LARGE SCALE GENOMIC DNA]</scope>
    <source>
        <strain evidence="9 10">KCTC 22643</strain>
    </source>
</reference>
<proteinExistence type="inferred from homology"/>
<comment type="subcellular location">
    <subcellularLocation>
        <location evidence="1">Cell inner membrane</location>
        <topology evidence="1">Multi-pass membrane protein</topology>
    </subcellularLocation>
    <subcellularLocation>
        <location evidence="8">Cell membrane</location>
        <topology evidence="8">Multi-pass membrane protein</topology>
    </subcellularLocation>
</comment>
<comment type="similarity">
    <text evidence="2 8">Belongs to the UPF0056 (MarC) family.</text>
</comment>
<dbReference type="PANTHER" id="PTHR33508:SF2">
    <property type="entry name" value="UPF0056 INNER MEMBRANE PROTEIN MARC"/>
    <property type="match status" value="1"/>
</dbReference>
<dbReference type="NCBIfam" id="NF008228">
    <property type="entry name" value="PRK10995.1"/>
    <property type="match status" value="1"/>
</dbReference>
<evidence type="ECO:0000313" key="10">
    <source>
        <dbReference type="Proteomes" id="UP000244948"/>
    </source>
</evidence>
<keyword evidence="6 8" id="KW-1133">Transmembrane helix</keyword>
<keyword evidence="4" id="KW-0997">Cell inner membrane</keyword>
<gene>
    <name evidence="9" type="ORF">DC082_09535</name>
</gene>
<evidence type="ECO:0000256" key="5">
    <source>
        <dbReference type="ARBA" id="ARBA00022692"/>
    </source>
</evidence>
<accession>A0A2U2AID1</accession>
<keyword evidence="10" id="KW-1185">Reference proteome</keyword>
<dbReference type="GO" id="GO:0005886">
    <property type="term" value="C:plasma membrane"/>
    <property type="evidence" value="ECO:0007669"/>
    <property type="project" value="UniProtKB-SubCell"/>
</dbReference>
<dbReference type="Proteomes" id="UP000244948">
    <property type="component" value="Unassembled WGS sequence"/>
</dbReference>
<dbReference type="EMBL" id="QEWR01000006">
    <property type="protein sequence ID" value="PWD82390.1"/>
    <property type="molecule type" value="Genomic_DNA"/>
</dbReference>
<dbReference type="RefSeq" id="WP_094568351.1">
    <property type="nucleotide sequence ID" value="NZ_BMXZ01000005.1"/>
</dbReference>
<evidence type="ECO:0000256" key="1">
    <source>
        <dbReference type="ARBA" id="ARBA00004429"/>
    </source>
</evidence>
<evidence type="ECO:0000256" key="3">
    <source>
        <dbReference type="ARBA" id="ARBA00022475"/>
    </source>
</evidence>
<comment type="caution">
    <text evidence="9">The sequence shown here is derived from an EMBL/GenBank/DDBJ whole genome shotgun (WGS) entry which is preliminary data.</text>
</comment>
<sequence>MIELIKVVSIGVMMLLPLANPLTAIAMYLGLSSRMSIEERKKTASQSAFYTLVILLTTWYLGHFIMSVFGISIPGLQIAGGMIVAFIGFMMLFPPAKQSDETVESAGKSSSISFVPLAMPATAGPGTIALVISTGSTFHTSSHISEFVYLVAPPIVGVLIAALLWIGLRSASTIMRVLGEKGIEAISRLMGFLLVCMGVQFVINGILAIIHQYQG</sequence>
<dbReference type="Pfam" id="PF01914">
    <property type="entry name" value="MarC"/>
    <property type="match status" value="1"/>
</dbReference>
<evidence type="ECO:0000313" key="9">
    <source>
        <dbReference type="EMBL" id="PWD82390.1"/>
    </source>
</evidence>
<feature type="transmembrane region" description="Helical" evidence="8">
    <location>
        <begin position="75"/>
        <end position="93"/>
    </location>
</feature>
<keyword evidence="5 8" id="KW-0812">Transmembrane</keyword>
<protein>
    <recommendedName>
        <fullName evidence="8">UPF0056 membrane protein</fullName>
    </recommendedName>
</protein>
<feature type="transmembrane region" description="Helical" evidence="8">
    <location>
        <begin position="6"/>
        <end position="29"/>
    </location>
</feature>
<evidence type="ECO:0000256" key="6">
    <source>
        <dbReference type="ARBA" id="ARBA00022989"/>
    </source>
</evidence>
<feature type="transmembrane region" description="Helical" evidence="8">
    <location>
        <begin position="114"/>
        <end position="135"/>
    </location>
</feature>
<evidence type="ECO:0000256" key="7">
    <source>
        <dbReference type="ARBA" id="ARBA00023136"/>
    </source>
</evidence>
<keyword evidence="3" id="KW-1003">Cell membrane</keyword>
<dbReference type="AlphaFoldDB" id="A0A2U2AID1"/>
<evidence type="ECO:0000256" key="4">
    <source>
        <dbReference type="ARBA" id="ARBA00022519"/>
    </source>
</evidence>
<keyword evidence="7 8" id="KW-0472">Membrane</keyword>
<feature type="transmembrane region" description="Helical" evidence="8">
    <location>
        <begin position="147"/>
        <end position="168"/>
    </location>
</feature>
<name>A0A2U2AID1_9GAMM</name>
<dbReference type="NCBIfam" id="TIGR00427">
    <property type="entry name" value="NAAT family transporter"/>
    <property type="match status" value="1"/>
</dbReference>